<protein>
    <submittedName>
        <fullName evidence="4">Luciferase</fullName>
    </submittedName>
</protein>
<keyword evidence="5" id="KW-1185">Reference proteome</keyword>
<comment type="caution">
    <text evidence="4">The sequence shown here is derived from an EMBL/GenBank/DDBJ whole genome shotgun (WGS) entry which is preliminary data.</text>
</comment>
<dbReference type="GO" id="GO:0016705">
    <property type="term" value="F:oxidoreductase activity, acting on paired donors, with incorporation or reduction of molecular oxygen"/>
    <property type="evidence" value="ECO:0007669"/>
    <property type="project" value="InterPro"/>
</dbReference>
<dbReference type="Proteomes" id="UP000019754">
    <property type="component" value="Unassembled WGS sequence"/>
</dbReference>
<organism evidence="4 5">
    <name type="scientific">Brachybacterium muris UCD-AY4</name>
    <dbReference type="NCBI Taxonomy" id="1249481"/>
    <lineage>
        <taxon>Bacteria</taxon>
        <taxon>Bacillati</taxon>
        <taxon>Actinomycetota</taxon>
        <taxon>Actinomycetes</taxon>
        <taxon>Micrococcales</taxon>
        <taxon>Dermabacteraceae</taxon>
        <taxon>Brachybacterium</taxon>
    </lineage>
</organism>
<dbReference type="NCBIfam" id="TIGR03858">
    <property type="entry name" value="LLM_2I7G"/>
    <property type="match status" value="1"/>
</dbReference>
<proteinExistence type="predicted"/>
<evidence type="ECO:0000259" key="3">
    <source>
        <dbReference type="Pfam" id="PF00296"/>
    </source>
</evidence>
<dbReference type="GO" id="GO:0005829">
    <property type="term" value="C:cytosol"/>
    <property type="evidence" value="ECO:0007669"/>
    <property type="project" value="TreeGrafter"/>
</dbReference>
<dbReference type="InterPro" id="IPR022290">
    <property type="entry name" value="LLM_Atu2307-like"/>
</dbReference>
<dbReference type="RefSeq" id="WP_017824148.1">
    <property type="nucleotide sequence ID" value="NZ_AORC01000021.1"/>
</dbReference>
<evidence type="ECO:0000313" key="4">
    <source>
        <dbReference type="EMBL" id="EYT47921.1"/>
    </source>
</evidence>
<dbReference type="Gene3D" id="3.20.20.30">
    <property type="entry name" value="Luciferase-like domain"/>
    <property type="match status" value="1"/>
</dbReference>
<dbReference type="AlphaFoldDB" id="A0A022KTQ1"/>
<evidence type="ECO:0000256" key="2">
    <source>
        <dbReference type="ARBA" id="ARBA00023033"/>
    </source>
</evidence>
<dbReference type="EMBL" id="AORC01000021">
    <property type="protein sequence ID" value="EYT47921.1"/>
    <property type="molecule type" value="Genomic_DNA"/>
</dbReference>
<dbReference type="PANTHER" id="PTHR30137:SF8">
    <property type="entry name" value="BLR5498 PROTEIN"/>
    <property type="match status" value="1"/>
</dbReference>
<dbReference type="Pfam" id="PF00296">
    <property type="entry name" value="Bac_luciferase"/>
    <property type="match status" value="1"/>
</dbReference>
<gene>
    <name evidence="4" type="ORF">D641_0114115</name>
</gene>
<evidence type="ECO:0000256" key="1">
    <source>
        <dbReference type="ARBA" id="ARBA00023002"/>
    </source>
</evidence>
<dbReference type="InterPro" id="IPR036661">
    <property type="entry name" value="Luciferase-like_sf"/>
</dbReference>
<evidence type="ECO:0000313" key="5">
    <source>
        <dbReference type="Proteomes" id="UP000019754"/>
    </source>
</evidence>
<dbReference type="PANTHER" id="PTHR30137">
    <property type="entry name" value="LUCIFERASE-LIKE MONOOXYGENASE"/>
    <property type="match status" value="1"/>
</dbReference>
<dbReference type="GO" id="GO:0004497">
    <property type="term" value="F:monooxygenase activity"/>
    <property type="evidence" value="ECO:0007669"/>
    <property type="project" value="UniProtKB-KW"/>
</dbReference>
<accession>A0A022KTQ1</accession>
<dbReference type="InterPro" id="IPR050766">
    <property type="entry name" value="Bact_Lucif_Oxidored"/>
</dbReference>
<keyword evidence="2" id="KW-0503">Monooxygenase</keyword>
<dbReference type="SUPFAM" id="SSF51679">
    <property type="entry name" value="Bacterial luciferase-like"/>
    <property type="match status" value="1"/>
</dbReference>
<dbReference type="HOGENOM" id="CLU_027853_8_0_11"/>
<dbReference type="OrthoDB" id="9776438at2"/>
<dbReference type="InterPro" id="IPR011251">
    <property type="entry name" value="Luciferase-like_dom"/>
</dbReference>
<dbReference type="STRING" id="1249481.D641_0114115"/>
<sequence length="351" mass="38099">MSTTHSTTVNPSTITFGLDTFGDVTHGLDGTPVAPAQVIRNVLDEGILADQVGIDHFSIGEHHRPDFAISAPDTVLAGLATRTERITLGTAVTVLSSDDPIRVFERFSTLDALSSGRAEITIGRGSFTESFPLFGYALQDYETLFEEKIDLLSTILPQEPFSWSGSTRPPLKDQSVHPRAERTIPTWVAVGGSPNSVIRAARYGFPLMLAVIGGQAERFAPYVQLFHEANEKLGNPALPVGVHSPGHIATDDDTARDQLRDAWLATRNQLGRERGWGPAGPGEFDAEVEHGALYVGSVETVAQKIAHTVRTLGVDRFDLKYANGTVAHEHLMQSIELYGTQVIPRVRELLG</sequence>
<reference evidence="4 5" key="1">
    <citation type="journal article" date="2013" name="Genome Announc.">
        <title>Draft genome sequence of an Actinobacterium, Brachybacterium muris strain UCD-AY4.</title>
        <authorList>
            <person name="Lo J.R."/>
            <person name="Lang J.M."/>
            <person name="Darling A.E."/>
            <person name="Eisen J.A."/>
            <person name="Coil D.A."/>
        </authorList>
    </citation>
    <scope>NUCLEOTIDE SEQUENCE [LARGE SCALE GENOMIC DNA]</scope>
    <source>
        <strain evidence="4 5">UCD-AY4</strain>
    </source>
</reference>
<name>A0A022KTQ1_9MICO</name>
<keyword evidence="1" id="KW-0560">Oxidoreductase</keyword>
<feature type="domain" description="Luciferase-like" evidence="3">
    <location>
        <begin position="29"/>
        <end position="315"/>
    </location>
</feature>